<dbReference type="InterPro" id="IPR001672">
    <property type="entry name" value="G6P_Isomerase"/>
</dbReference>
<dbReference type="UniPathway" id="UPA00109">
    <property type="reaction ID" value="UER00181"/>
</dbReference>
<reference evidence="11" key="3">
    <citation type="submission" date="2025-09" db="UniProtKB">
        <authorList>
            <consortium name="Ensembl"/>
        </authorList>
    </citation>
    <scope>IDENTIFICATION</scope>
</reference>
<dbReference type="GO" id="GO:0004347">
    <property type="term" value="F:glucose-6-phosphate isomerase activity"/>
    <property type="evidence" value="ECO:0007669"/>
    <property type="project" value="UniProtKB-EC"/>
</dbReference>
<proteinExistence type="inferred from homology"/>
<protein>
    <recommendedName>
        <fullName evidence="4 10">Glucose-6-phosphate isomerase</fullName>
        <ecNumber evidence="3 10">5.3.1.9</ecNumber>
    </recommendedName>
</protein>
<dbReference type="HAMAP" id="MF_00473">
    <property type="entry name" value="G6P_isomerase"/>
    <property type="match status" value="1"/>
</dbReference>
<dbReference type="CDD" id="cd05015">
    <property type="entry name" value="SIS_PGI_1"/>
    <property type="match status" value="1"/>
</dbReference>
<dbReference type="PANTHER" id="PTHR11469:SF5">
    <property type="entry name" value="GLUCOSE-6-PHOSPHATE ISOMERASE"/>
    <property type="match status" value="1"/>
</dbReference>
<name>A0A8C7PIH6_ONCMY</name>
<accession>A0A8C7PIH6</accession>
<evidence type="ECO:0000256" key="1">
    <source>
        <dbReference type="ARBA" id="ARBA00004926"/>
    </source>
</evidence>
<dbReference type="GO" id="GO:0005829">
    <property type="term" value="C:cytosol"/>
    <property type="evidence" value="ECO:0007669"/>
    <property type="project" value="TreeGrafter"/>
</dbReference>
<dbReference type="PANTHER" id="PTHR11469">
    <property type="entry name" value="GLUCOSE-6-PHOSPHATE ISOMERASE"/>
    <property type="match status" value="1"/>
</dbReference>
<keyword evidence="5 10" id="KW-0312">Gluconeogenesis</keyword>
<dbReference type="AlphaFoldDB" id="A0A8C7PIH6"/>
<reference evidence="11" key="1">
    <citation type="submission" date="2020-07" db="EMBL/GenBank/DDBJ databases">
        <title>A long reads based de novo assembly of the rainbow trout Arlee double haploid line genome.</title>
        <authorList>
            <person name="Gao G."/>
            <person name="Palti Y."/>
        </authorList>
    </citation>
    <scope>NUCLEOTIDE SEQUENCE [LARGE SCALE GENOMIC DNA]</scope>
</reference>
<dbReference type="PROSITE" id="PS00765">
    <property type="entry name" value="P_GLUCOSE_ISOMERASE_1"/>
    <property type="match status" value="1"/>
</dbReference>
<dbReference type="InterPro" id="IPR018189">
    <property type="entry name" value="Phosphoglucose_isomerase_CS"/>
</dbReference>
<dbReference type="InterPro" id="IPR035476">
    <property type="entry name" value="SIS_PGI_1"/>
</dbReference>
<dbReference type="PROSITE" id="PS51463">
    <property type="entry name" value="P_GLUCOSE_ISOMERASE_3"/>
    <property type="match status" value="1"/>
</dbReference>
<evidence type="ECO:0000256" key="7">
    <source>
        <dbReference type="ARBA" id="ARBA00023235"/>
    </source>
</evidence>
<comment type="function">
    <text evidence="9">In the cytoplasm, catalyzes the conversion of glucose-6-phosphate to fructose-6-phosphate, the second step in glycolysis, and the reverse reaction during gluconeogenesis. Besides it's role as a glycolytic enzyme, also acts as a secreted cytokine: acts as an angiogenic factor (AMF) that stimulates endothelial cell motility. Acts as a neurotrophic factor, neuroleukin, for spinal and sensory neurons. It is secreted by lectin-stimulated T-cells and induces immunoglobulin secretion.</text>
</comment>
<reference evidence="11" key="2">
    <citation type="submission" date="2025-08" db="UniProtKB">
        <authorList>
            <consortium name="Ensembl"/>
        </authorList>
    </citation>
    <scope>IDENTIFICATION</scope>
</reference>
<dbReference type="InterPro" id="IPR023096">
    <property type="entry name" value="G6P_Isomerase_C"/>
</dbReference>
<evidence type="ECO:0000256" key="9">
    <source>
        <dbReference type="ARBA" id="ARBA00046209"/>
    </source>
</evidence>
<evidence type="ECO:0000256" key="6">
    <source>
        <dbReference type="ARBA" id="ARBA00023152"/>
    </source>
</evidence>
<dbReference type="Gene3D" id="1.10.1390.10">
    <property type="match status" value="1"/>
</dbReference>
<dbReference type="Proteomes" id="UP000694395">
    <property type="component" value="Chromosome 2"/>
</dbReference>
<dbReference type="PRINTS" id="PR00662">
    <property type="entry name" value="G6PISOMERASE"/>
</dbReference>
<evidence type="ECO:0000256" key="5">
    <source>
        <dbReference type="ARBA" id="ARBA00022432"/>
    </source>
</evidence>
<comment type="pathway">
    <text evidence="1 10">Carbohydrate degradation; glycolysis; D-glyceraldehyde 3-phosphate and glycerone phosphate from D-glucose: step 2/4.</text>
</comment>
<dbReference type="GO" id="GO:0048029">
    <property type="term" value="F:monosaccharide binding"/>
    <property type="evidence" value="ECO:0007669"/>
    <property type="project" value="TreeGrafter"/>
</dbReference>
<dbReference type="GO" id="GO:0051156">
    <property type="term" value="P:glucose 6-phosphate metabolic process"/>
    <property type="evidence" value="ECO:0007669"/>
    <property type="project" value="TreeGrafter"/>
</dbReference>
<evidence type="ECO:0000256" key="3">
    <source>
        <dbReference type="ARBA" id="ARBA00011952"/>
    </source>
</evidence>
<gene>
    <name evidence="11" type="primary">gpia</name>
</gene>
<organism evidence="11 12">
    <name type="scientific">Oncorhynchus mykiss</name>
    <name type="common">Rainbow trout</name>
    <name type="synonym">Salmo gairdneri</name>
    <dbReference type="NCBI Taxonomy" id="8022"/>
    <lineage>
        <taxon>Eukaryota</taxon>
        <taxon>Metazoa</taxon>
        <taxon>Chordata</taxon>
        <taxon>Craniata</taxon>
        <taxon>Vertebrata</taxon>
        <taxon>Euteleostomi</taxon>
        <taxon>Actinopterygii</taxon>
        <taxon>Neopterygii</taxon>
        <taxon>Teleostei</taxon>
        <taxon>Protacanthopterygii</taxon>
        <taxon>Salmoniformes</taxon>
        <taxon>Salmonidae</taxon>
        <taxon>Salmoninae</taxon>
        <taxon>Oncorhynchus</taxon>
    </lineage>
</organism>
<dbReference type="CDD" id="cd05016">
    <property type="entry name" value="SIS_PGI_2"/>
    <property type="match status" value="1"/>
</dbReference>
<dbReference type="Gene3D" id="3.40.50.10490">
    <property type="entry name" value="Glucose-6-phosphate isomerase like protein, domain 1"/>
    <property type="match status" value="2"/>
</dbReference>
<dbReference type="NCBIfam" id="NF001211">
    <property type="entry name" value="PRK00179.1"/>
    <property type="match status" value="1"/>
</dbReference>
<dbReference type="EC" id="5.3.1.9" evidence="3 10"/>
<evidence type="ECO:0000256" key="8">
    <source>
        <dbReference type="ARBA" id="ARBA00029321"/>
    </source>
</evidence>
<dbReference type="GO" id="GO:0006096">
    <property type="term" value="P:glycolytic process"/>
    <property type="evidence" value="ECO:0007669"/>
    <property type="project" value="UniProtKB-UniPathway"/>
</dbReference>
<dbReference type="Ensembl" id="ENSOMYT00000024272.2">
    <property type="protein sequence ID" value="ENSOMYP00000022137.1"/>
    <property type="gene ID" value="ENSOMYG00000010468.2"/>
</dbReference>
<dbReference type="InterPro" id="IPR035482">
    <property type="entry name" value="SIS_PGI_2"/>
</dbReference>
<comment type="similarity">
    <text evidence="2 10">Belongs to the GPI family.</text>
</comment>
<dbReference type="FunFam" id="1.10.1390.10:FF:000001">
    <property type="entry name" value="Glucose-6-phosphate isomerase"/>
    <property type="match status" value="1"/>
</dbReference>
<keyword evidence="6 10" id="KW-0324">Glycolysis</keyword>
<evidence type="ECO:0000256" key="10">
    <source>
        <dbReference type="RuleBase" id="RU000612"/>
    </source>
</evidence>
<dbReference type="SUPFAM" id="SSF53697">
    <property type="entry name" value="SIS domain"/>
    <property type="match status" value="1"/>
</dbReference>
<dbReference type="InterPro" id="IPR046348">
    <property type="entry name" value="SIS_dom_sf"/>
</dbReference>
<dbReference type="FunFam" id="3.40.50.10490:FF:000004">
    <property type="entry name" value="Glucose-6-phosphate isomerase"/>
    <property type="match status" value="1"/>
</dbReference>
<sequence length="556" mass="62442">MGLSSDPHFQKLEQWYKSKAGNLNMRDMFEADKDRFSKFSTTLETDDGDILLDYSKNLVNEEVMRMLLAMAKSRGVEEARDKMFSGEKINFTEGRAVLHIALRNRSNTPINVDGQDVMPEVNRVLDKMKAFCHKVRSGEWKGFSGKAITDVVNIGIGGSDLGPLMVTEALKPYSKGGPNVWFVSNIDGTHMAKTLAQLNAETTLFIIASKTFTTQETITNAESARDWFLQTANDVSRLLTANHKTPLSVTNAPKVQAFGIDTNNMFEFWDWVGGRYSLWSAIGLSIALHIGFENFEQLLAGAHWMDNHFRSTPIEQNVPVLLAVLGVWYINFFQAETHAMLPYDQYMHRFAAYFQQGDMESNGKYITKDGTRVNYHTGPIVWGEPGTNGQHAFYQLIHQGTRMIPADFLIPAQTQHPIRDSLHHKILMANFLAQTEALMKGKTSDEARKELVATGLGGAELEQLLPHKVFQGNKPSNSIVFKKLSPFMLGALVAMYEHKIFVQGVIWNINSYDQWGVELGKQLAKAIEPELRDSSEVHTHDSSTNGLINFLKKNSA</sequence>
<comment type="catalytic activity">
    <reaction evidence="8 10">
        <text>alpha-D-glucose 6-phosphate = beta-D-fructose 6-phosphate</text>
        <dbReference type="Rhea" id="RHEA:11816"/>
        <dbReference type="ChEBI" id="CHEBI:57634"/>
        <dbReference type="ChEBI" id="CHEBI:58225"/>
        <dbReference type="EC" id="5.3.1.9"/>
    </reaction>
</comment>
<evidence type="ECO:0000256" key="2">
    <source>
        <dbReference type="ARBA" id="ARBA00006604"/>
    </source>
</evidence>
<dbReference type="GeneTree" id="ENSGT00390000000707"/>
<dbReference type="Pfam" id="PF00342">
    <property type="entry name" value="PGI"/>
    <property type="match status" value="1"/>
</dbReference>
<dbReference type="PROSITE" id="PS00174">
    <property type="entry name" value="P_GLUCOSE_ISOMERASE_2"/>
    <property type="match status" value="1"/>
</dbReference>
<evidence type="ECO:0000313" key="11">
    <source>
        <dbReference type="Ensembl" id="ENSOMYP00000022137.1"/>
    </source>
</evidence>
<keyword evidence="7 10" id="KW-0413">Isomerase</keyword>
<dbReference type="GO" id="GO:0006094">
    <property type="term" value="P:gluconeogenesis"/>
    <property type="evidence" value="ECO:0007669"/>
    <property type="project" value="UniProtKB-KW"/>
</dbReference>
<keyword evidence="12" id="KW-1185">Reference proteome</keyword>
<evidence type="ECO:0000256" key="4">
    <source>
        <dbReference type="ARBA" id="ARBA00018388"/>
    </source>
</evidence>
<evidence type="ECO:0000313" key="12">
    <source>
        <dbReference type="Proteomes" id="UP000694395"/>
    </source>
</evidence>
<dbReference type="GO" id="GO:0097367">
    <property type="term" value="F:carbohydrate derivative binding"/>
    <property type="evidence" value="ECO:0007669"/>
    <property type="project" value="InterPro"/>
</dbReference>